<evidence type="ECO:0000256" key="1">
    <source>
        <dbReference type="SAM" id="SignalP"/>
    </source>
</evidence>
<keyword evidence="1" id="KW-0732">Signal</keyword>
<feature type="signal peptide" evidence="1">
    <location>
        <begin position="1"/>
        <end position="21"/>
    </location>
</feature>
<feature type="chain" id="PRO_5045651772" description="BON domain-containing protein" evidence="1">
    <location>
        <begin position="22"/>
        <end position="174"/>
    </location>
</feature>
<organism evidence="2 3">
    <name type="scientific">Halalkalibacter kiskunsagensis</name>
    <dbReference type="NCBI Taxonomy" id="1548599"/>
    <lineage>
        <taxon>Bacteria</taxon>
        <taxon>Bacillati</taxon>
        <taxon>Bacillota</taxon>
        <taxon>Bacilli</taxon>
        <taxon>Bacillales</taxon>
        <taxon>Bacillaceae</taxon>
        <taxon>Halalkalibacter</taxon>
    </lineage>
</organism>
<name>A0ABV6KC75_9BACI</name>
<sequence length="174" mass="18494">MKKITLSLAAATMLLGGLAGCGVDNQATDIGTNHYETGTRQGALGVDTGPGIGARNDLGGRVDHDGGFFRDQRQAIGEVEIGNERPRGFGTDFGQGRAGGFFGLDGDRQGQRAAAQTSQRTLDRIEEIDGVEQARVSGNVIEITVNEGIDKRRAVEIKRQAQTLADNKTIRVVN</sequence>
<accession>A0ABV6KC75</accession>
<dbReference type="EMBL" id="JBHLUX010000027">
    <property type="protein sequence ID" value="MFC0470903.1"/>
    <property type="molecule type" value="Genomic_DNA"/>
</dbReference>
<evidence type="ECO:0000313" key="3">
    <source>
        <dbReference type="Proteomes" id="UP001589838"/>
    </source>
</evidence>
<dbReference type="PROSITE" id="PS51257">
    <property type="entry name" value="PROKAR_LIPOPROTEIN"/>
    <property type="match status" value="1"/>
</dbReference>
<evidence type="ECO:0000313" key="2">
    <source>
        <dbReference type="EMBL" id="MFC0470903.1"/>
    </source>
</evidence>
<keyword evidence="3" id="KW-1185">Reference proteome</keyword>
<gene>
    <name evidence="2" type="ORF">ACFFHM_10450</name>
</gene>
<dbReference type="RefSeq" id="WP_335960770.1">
    <property type="nucleotide sequence ID" value="NZ_JAXBLX010000012.1"/>
</dbReference>
<reference evidence="2 3" key="1">
    <citation type="submission" date="2024-09" db="EMBL/GenBank/DDBJ databases">
        <authorList>
            <person name="Sun Q."/>
            <person name="Mori K."/>
        </authorList>
    </citation>
    <scope>NUCLEOTIDE SEQUENCE [LARGE SCALE GENOMIC DNA]</scope>
    <source>
        <strain evidence="2 3">NCAIM B.02610</strain>
    </source>
</reference>
<comment type="caution">
    <text evidence="2">The sequence shown here is derived from an EMBL/GenBank/DDBJ whole genome shotgun (WGS) entry which is preliminary data.</text>
</comment>
<dbReference type="Proteomes" id="UP001589838">
    <property type="component" value="Unassembled WGS sequence"/>
</dbReference>
<protein>
    <recommendedName>
        <fullName evidence="4">BON domain-containing protein</fullName>
    </recommendedName>
</protein>
<proteinExistence type="predicted"/>
<evidence type="ECO:0008006" key="4">
    <source>
        <dbReference type="Google" id="ProtNLM"/>
    </source>
</evidence>